<protein>
    <submittedName>
        <fullName evidence="1">Phosphoribosylformylglycinamidine synthase</fullName>
    </submittedName>
</protein>
<accession>A0A3D2X6E0</accession>
<comment type="caution">
    <text evidence="1">The sequence shown here is derived from an EMBL/GenBank/DDBJ whole genome shotgun (WGS) entry which is preliminary data.</text>
</comment>
<dbReference type="AlphaFoldDB" id="A0A3D2X6E0"/>
<proteinExistence type="predicted"/>
<evidence type="ECO:0000313" key="1">
    <source>
        <dbReference type="EMBL" id="HCL02287.1"/>
    </source>
</evidence>
<evidence type="ECO:0000313" key="2">
    <source>
        <dbReference type="Proteomes" id="UP000262969"/>
    </source>
</evidence>
<gene>
    <name evidence="1" type="ORF">DHW61_07715</name>
</gene>
<name>A0A3D2X6E0_9FIRM</name>
<organism evidence="1 2">
    <name type="scientific">Lachnoclostridium phytofermentans</name>
    <dbReference type="NCBI Taxonomy" id="66219"/>
    <lineage>
        <taxon>Bacteria</taxon>
        <taxon>Bacillati</taxon>
        <taxon>Bacillota</taxon>
        <taxon>Clostridia</taxon>
        <taxon>Lachnospirales</taxon>
        <taxon>Lachnospiraceae</taxon>
    </lineage>
</organism>
<reference evidence="1 2" key="1">
    <citation type="journal article" date="2018" name="Nat. Biotechnol.">
        <title>A standardized bacterial taxonomy based on genome phylogeny substantially revises the tree of life.</title>
        <authorList>
            <person name="Parks D.H."/>
            <person name="Chuvochina M."/>
            <person name="Waite D.W."/>
            <person name="Rinke C."/>
            <person name="Skarshewski A."/>
            <person name="Chaumeil P.A."/>
            <person name="Hugenholtz P."/>
        </authorList>
    </citation>
    <scope>NUCLEOTIDE SEQUENCE [LARGE SCALE GENOMIC DNA]</scope>
    <source>
        <strain evidence="1">UBA11728</strain>
    </source>
</reference>
<dbReference type="SUPFAM" id="SSF109736">
    <property type="entry name" value="FGAM synthase PurL, linker domain"/>
    <property type="match status" value="1"/>
</dbReference>
<dbReference type="Proteomes" id="UP000262969">
    <property type="component" value="Unassembled WGS sequence"/>
</dbReference>
<dbReference type="EMBL" id="DPVV01000256">
    <property type="protein sequence ID" value="HCL02287.1"/>
    <property type="molecule type" value="Genomic_DNA"/>
</dbReference>
<feature type="non-terminal residue" evidence="1">
    <location>
        <position position="223"/>
    </location>
</feature>
<sequence length="223" mass="25901">MGSVKRVYVEKKVPYAVRAKELKEELKSYLGLKTLTNVRVLIRYDIENVSEETYKKALGTVFSEPPVDDLYEEKFPYVVGDRVFSVEYLPGQFDQRADSAEQCVKLLNEKEEPIIHSATTYVLSGTLGEEDFDRIKQYCINPVDSREIDEVKPETLMIEFEVPEDVSYLSGFQNLDEEKLLSLYESLNLAMTFADFKHIQNYFKVEEKRDPSITEIRVLDTYC</sequence>